<dbReference type="RefSeq" id="WP_097074297.1">
    <property type="nucleotide sequence ID" value="NZ_OBMQ01000010.1"/>
</dbReference>
<dbReference type="InterPro" id="IPR020449">
    <property type="entry name" value="Tscrpt_reg_AraC-type_HTH"/>
</dbReference>
<dbReference type="SUPFAM" id="SSF55136">
    <property type="entry name" value="Probable bacterial effector-binding domain"/>
    <property type="match status" value="1"/>
</dbReference>
<dbReference type="AlphaFoldDB" id="A0A285TEJ0"/>
<dbReference type="GO" id="GO:0003700">
    <property type="term" value="F:DNA-binding transcription factor activity"/>
    <property type="evidence" value="ECO:0007669"/>
    <property type="project" value="InterPro"/>
</dbReference>
<dbReference type="InterPro" id="IPR029441">
    <property type="entry name" value="Cass2"/>
</dbReference>
<dbReference type="SUPFAM" id="SSF46689">
    <property type="entry name" value="Homeodomain-like"/>
    <property type="match status" value="2"/>
</dbReference>
<dbReference type="SMART" id="SM00342">
    <property type="entry name" value="HTH_ARAC"/>
    <property type="match status" value="1"/>
</dbReference>
<dbReference type="PANTHER" id="PTHR47504:SF5">
    <property type="entry name" value="RIGHT ORIGIN-BINDING PROTEIN"/>
    <property type="match status" value="1"/>
</dbReference>
<dbReference type="InterPro" id="IPR018062">
    <property type="entry name" value="HTH_AraC-typ_CS"/>
</dbReference>
<dbReference type="PRINTS" id="PR00032">
    <property type="entry name" value="HTHARAC"/>
</dbReference>
<keyword evidence="2" id="KW-0238">DNA-binding</keyword>
<feature type="domain" description="HTH araC/xylS-type" evidence="4">
    <location>
        <begin position="8"/>
        <end position="107"/>
    </location>
</feature>
<evidence type="ECO:0000313" key="5">
    <source>
        <dbReference type="EMBL" id="SOC18226.1"/>
    </source>
</evidence>
<dbReference type="Gene3D" id="3.20.80.10">
    <property type="entry name" value="Regulatory factor, effector binding domain"/>
    <property type="match status" value="1"/>
</dbReference>
<dbReference type="PROSITE" id="PS00041">
    <property type="entry name" value="HTH_ARAC_FAMILY_1"/>
    <property type="match status" value="1"/>
</dbReference>
<dbReference type="GO" id="GO:0043565">
    <property type="term" value="F:sequence-specific DNA binding"/>
    <property type="evidence" value="ECO:0007669"/>
    <property type="project" value="InterPro"/>
</dbReference>
<dbReference type="InterPro" id="IPR010499">
    <property type="entry name" value="AraC_E-bd"/>
</dbReference>
<keyword evidence="3" id="KW-0804">Transcription</keyword>
<dbReference type="InterPro" id="IPR011256">
    <property type="entry name" value="Reg_factor_effector_dom_sf"/>
</dbReference>
<dbReference type="EMBL" id="OBMQ01000010">
    <property type="protein sequence ID" value="SOC18226.1"/>
    <property type="molecule type" value="Genomic_DNA"/>
</dbReference>
<dbReference type="PROSITE" id="PS01124">
    <property type="entry name" value="HTH_ARAC_FAMILY_2"/>
    <property type="match status" value="1"/>
</dbReference>
<protein>
    <submittedName>
        <fullName evidence="5">AraC family transcriptional regulator</fullName>
    </submittedName>
</protein>
<dbReference type="Pfam" id="PF12833">
    <property type="entry name" value="HTH_18"/>
    <property type="match status" value="1"/>
</dbReference>
<evidence type="ECO:0000259" key="4">
    <source>
        <dbReference type="PROSITE" id="PS01124"/>
    </source>
</evidence>
<evidence type="ECO:0000256" key="2">
    <source>
        <dbReference type="ARBA" id="ARBA00023125"/>
    </source>
</evidence>
<dbReference type="Proteomes" id="UP000219636">
    <property type="component" value="Unassembled WGS sequence"/>
</dbReference>
<dbReference type="InterPro" id="IPR050959">
    <property type="entry name" value="MarA-like"/>
</dbReference>
<proteinExistence type="predicted"/>
<organism evidence="5 6">
    <name type="scientific">Ureibacillus xyleni</name>
    <dbReference type="NCBI Taxonomy" id="614648"/>
    <lineage>
        <taxon>Bacteria</taxon>
        <taxon>Bacillati</taxon>
        <taxon>Bacillota</taxon>
        <taxon>Bacilli</taxon>
        <taxon>Bacillales</taxon>
        <taxon>Caryophanaceae</taxon>
        <taxon>Ureibacillus</taxon>
    </lineage>
</organism>
<reference evidence="6" key="1">
    <citation type="submission" date="2017-08" db="EMBL/GenBank/DDBJ databases">
        <authorList>
            <person name="Varghese N."/>
            <person name="Submissions S."/>
        </authorList>
    </citation>
    <scope>NUCLEOTIDE SEQUENCE [LARGE SCALE GENOMIC DNA]</scope>
    <source>
        <strain evidence="6">JC22</strain>
    </source>
</reference>
<keyword evidence="6" id="KW-1185">Reference proteome</keyword>
<name>A0A285TEJ0_9BACL</name>
<evidence type="ECO:0000256" key="3">
    <source>
        <dbReference type="ARBA" id="ARBA00023163"/>
    </source>
</evidence>
<sequence length="288" mass="33241">MGWVEAIQKAIDYIETSLMDNSLSIEKIAKVTNSSVFHFQRTFFLLTNMTVSDYIRRRRLTLAAEELLNSEEKVINISYKYGYETPEAFTKAFRKQHGITPTDARKKKGHLQSYNRLVIQINVRGAEPMKYKIVEKDAFQVVGVKRTYNCNNGENTRGIPQFWEDVHKDGTNDRLIKLSNGHIPVILGVCVVEEHQKEQGLMDYWIAATYEGEIPDGLLSYEVPASKWVIFEVHGPMPHAMQNTWKKIYSEWFPSNSYRPTGTAELEVYTNDDPSAEDCYSEIWIPIK</sequence>
<dbReference type="Gene3D" id="1.10.10.60">
    <property type="entry name" value="Homeodomain-like"/>
    <property type="match status" value="2"/>
</dbReference>
<dbReference type="SMART" id="SM00871">
    <property type="entry name" value="AraC_E_bind"/>
    <property type="match status" value="1"/>
</dbReference>
<dbReference type="OrthoDB" id="9801123at2"/>
<dbReference type="InterPro" id="IPR018060">
    <property type="entry name" value="HTH_AraC"/>
</dbReference>
<accession>A0A285TEJ0</accession>
<gene>
    <name evidence="5" type="ORF">SAMN05880501_11068</name>
</gene>
<evidence type="ECO:0000256" key="1">
    <source>
        <dbReference type="ARBA" id="ARBA00023015"/>
    </source>
</evidence>
<dbReference type="InterPro" id="IPR009057">
    <property type="entry name" value="Homeodomain-like_sf"/>
</dbReference>
<dbReference type="Pfam" id="PF14526">
    <property type="entry name" value="Cass2"/>
    <property type="match status" value="1"/>
</dbReference>
<keyword evidence="1" id="KW-0805">Transcription regulation</keyword>
<evidence type="ECO:0000313" key="6">
    <source>
        <dbReference type="Proteomes" id="UP000219636"/>
    </source>
</evidence>
<dbReference type="PANTHER" id="PTHR47504">
    <property type="entry name" value="RIGHT ORIGIN-BINDING PROTEIN"/>
    <property type="match status" value="1"/>
</dbReference>